<dbReference type="Gene3D" id="3.10.290.30">
    <property type="entry name" value="MM3350-like"/>
    <property type="match status" value="1"/>
</dbReference>
<organism evidence="3 4">
    <name type="scientific">Taibaiella soli</name>
    <dbReference type="NCBI Taxonomy" id="1649169"/>
    <lineage>
        <taxon>Bacteria</taxon>
        <taxon>Pseudomonadati</taxon>
        <taxon>Bacteroidota</taxon>
        <taxon>Chitinophagia</taxon>
        <taxon>Chitinophagales</taxon>
        <taxon>Chitinophagaceae</taxon>
        <taxon>Taibaiella</taxon>
    </lineage>
</organism>
<reference evidence="3 4" key="1">
    <citation type="submission" date="2018-06" db="EMBL/GenBank/DDBJ databases">
        <title>Mucibacter soli gen. nov., sp. nov., a new member of the family Chitinophagaceae producing mucin.</title>
        <authorList>
            <person name="Kim M.-K."/>
            <person name="Park S."/>
            <person name="Kim T.-S."/>
            <person name="Joung Y."/>
            <person name="Han J.-H."/>
            <person name="Kim S.B."/>
        </authorList>
    </citation>
    <scope>NUCLEOTIDE SEQUENCE [LARGE SCALE GENOMIC DNA]</scope>
    <source>
        <strain evidence="3 4">R1-15</strain>
    </source>
</reference>
<comment type="caution">
    <text evidence="3">The sequence shown here is derived from an EMBL/GenBank/DDBJ whole genome shotgun (WGS) entry which is preliminary data.</text>
</comment>
<keyword evidence="4" id="KW-1185">Reference proteome</keyword>
<protein>
    <recommendedName>
        <fullName evidence="2">Plasmid pRiA4b Orf3-like domain-containing protein</fullName>
    </recommendedName>
</protein>
<evidence type="ECO:0000313" key="4">
    <source>
        <dbReference type="Proteomes" id="UP000248745"/>
    </source>
</evidence>
<dbReference type="SUPFAM" id="SSF159941">
    <property type="entry name" value="MM3350-like"/>
    <property type="match status" value="1"/>
</dbReference>
<proteinExistence type="predicted"/>
<name>A0A2W2B883_9BACT</name>
<evidence type="ECO:0000313" key="3">
    <source>
        <dbReference type="EMBL" id="PZF72167.1"/>
    </source>
</evidence>
<feature type="region of interest" description="Disordered" evidence="1">
    <location>
        <begin position="158"/>
        <end position="191"/>
    </location>
</feature>
<dbReference type="InterPro" id="IPR012912">
    <property type="entry name" value="Plasmid_pRiA4b_Orf3-like"/>
</dbReference>
<dbReference type="Pfam" id="PF07929">
    <property type="entry name" value="PRiA4_ORF3"/>
    <property type="match status" value="1"/>
</dbReference>
<dbReference type="AlphaFoldDB" id="A0A2W2B883"/>
<gene>
    <name evidence="3" type="ORF">DN068_14630</name>
</gene>
<evidence type="ECO:0000259" key="2">
    <source>
        <dbReference type="Pfam" id="PF07929"/>
    </source>
</evidence>
<dbReference type="Proteomes" id="UP000248745">
    <property type="component" value="Unassembled WGS sequence"/>
</dbReference>
<evidence type="ECO:0000256" key="1">
    <source>
        <dbReference type="SAM" id="MobiDB-lite"/>
    </source>
</evidence>
<dbReference type="EMBL" id="QKTW01000019">
    <property type="protein sequence ID" value="PZF72167.1"/>
    <property type="molecule type" value="Genomic_DNA"/>
</dbReference>
<feature type="domain" description="Plasmid pRiA4b Orf3-like" evidence="2">
    <location>
        <begin position="12"/>
        <end position="135"/>
    </location>
</feature>
<accession>A0A2W2B883</accession>
<dbReference type="InterPro" id="IPR024047">
    <property type="entry name" value="MM3350-like_sf"/>
</dbReference>
<sequence length="191" mass="21984">MALLRFRIYWEEDDQIYRDIEIQPGQTFLAFHEAIVKAFEFDGKHAASFYESNERWTRGREISSEVLINKKDAPALSMLKTPVSALVSQPDQKFMYVYDRVKNWTFQVELIGVTKDENPKITYPYCVRKEGVAPAQYGIKGVHPDKLMEFEEKYDLTGEDMSEGFGNEGEDGEDNGEESGSDEYGTDSFEE</sequence>
<dbReference type="OrthoDB" id="666725at2"/>
<dbReference type="RefSeq" id="WP_110999679.1">
    <property type="nucleotide sequence ID" value="NZ_QKTW01000019.1"/>
</dbReference>